<protein>
    <recommendedName>
        <fullName evidence="2 9">Cysteine dioxygenase</fullName>
        <ecNumber evidence="2 9">1.13.11.20</ecNumber>
    </recommendedName>
</protein>
<dbReference type="PANTHER" id="PTHR12918:SF1">
    <property type="entry name" value="CYSTEINE DIOXYGENASE TYPE 1"/>
    <property type="match status" value="1"/>
</dbReference>
<name>W6MPE3_9ASCO</name>
<dbReference type="Pfam" id="PF05995">
    <property type="entry name" value="CDO_I"/>
    <property type="match status" value="1"/>
</dbReference>
<evidence type="ECO:0000256" key="4">
    <source>
        <dbReference type="ARBA" id="ARBA00022964"/>
    </source>
</evidence>
<accession>W6MPE3</accession>
<dbReference type="STRING" id="1382522.W6MPE3"/>
<dbReference type="RefSeq" id="XP_022458983.1">
    <property type="nucleotide sequence ID" value="XM_022603260.1"/>
</dbReference>
<dbReference type="CDD" id="cd10548">
    <property type="entry name" value="cupin_CDO"/>
    <property type="match status" value="1"/>
</dbReference>
<dbReference type="OrthoDB" id="543511at2759"/>
<comment type="similarity">
    <text evidence="1 9">Belongs to the cysteine dioxygenase family.</text>
</comment>
<evidence type="ECO:0000256" key="1">
    <source>
        <dbReference type="ARBA" id="ARBA00006622"/>
    </source>
</evidence>
<evidence type="ECO:0000313" key="11">
    <source>
        <dbReference type="Proteomes" id="UP000019384"/>
    </source>
</evidence>
<evidence type="ECO:0000256" key="6">
    <source>
        <dbReference type="ARBA" id="ARBA00023004"/>
    </source>
</evidence>
<dbReference type="Proteomes" id="UP000019384">
    <property type="component" value="Unassembled WGS sequence"/>
</dbReference>
<evidence type="ECO:0000256" key="3">
    <source>
        <dbReference type="ARBA" id="ARBA00022723"/>
    </source>
</evidence>
<dbReference type="Gene3D" id="2.60.120.10">
    <property type="entry name" value="Jelly Rolls"/>
    <property type="match status" value="1"/>
</dbReference>
<feature type="binding site" evidence="8">
    <location>
        <position position="90"/>
    </location>
    <ligand>
        <name>Fe cation</name>
        <dbReference type="ChEBI" id="CHEBI:24875"/>
        <note>catalytic</note>
    </ligand>
</feature>
<gene>
    <name evidence="10" type="ORF">KUCA_T00002964001</name>
</gene>
<dbReference type="InterPro" id="IPR010300">
    <property type="entry name" value="CDO_1"/>
</dbReference>
<feature type="binding site" evidence="8">
    <location>
        <position position="137"/>
    </location>
    <ligand>
        <name>Fe cation</name>
        <dbReference type="ChEBI" id="CHEBI:24875"/>
        <note>catalytic</note>
    </ligand>
</feature>
<keyword evidence="11" id="KW-1185">Reference proteome</keyword>
<keyword evidence="4 9" id="KW-0223">Dioxygenase</keyword>
<feature type="binding site" evidence="8">
    <location>
        <position position="88"/>
    </location>
    <ligand>
        <name>Fe cation</name>
        <dbReference type="ChEBI" id="CHEBI:24875"/>
        <note>catalytic</note>
    </ligand>
</feature>
<dbReference type="AlphaFoldDB" id="W6MPE3"/>
<organism evidence="10 11">
    <name type="scientific">Kuraishia capsulata CBS 1993</name>
    <dbReference type="NCBI Taxonomy" id="1382522"/>
    <lineage>
        <taxon>Eukaryota</taxon>
        <taxon>Fungi</taxon>
        <taxon>Dikarya</taxon>
        <taxon>Ascomycota</taxon>
        <taxon>Saccharomycotina</taxon>
        <taxon>Pichiomycetes</taxon>
        <taxon>Pichiales</taxon>
        <taxon>Pichiaceae</taxon>
        <taxon>Kuraishia</taxon>
    </lineage>
</organism>
<evidence type="ECO:0000256" key="9">
    <source>
        <dbReference type="RuleBase" id="RU366010"/>
    </source>
</evidence>
<dbReference type="GO" id="GO:0008198">
    <property type="term" value="F:ferrous iron binding"/>
    <property type="evidence" value="ECO:0007669"/>
    <property type="project" value="TreeGrafter"/>
</dbReference>
<dbReference type="EMBL" id="HG793127">
    <property type="protein sequence ID" value="CDK26987.1"/>
    <property type="molecule type" value="Genomic_DNA"/>
</dbReference>
<evidence type="ECO:0000256" key="8">
    <source>
        <dbReference type="PIRSR" id="PIRSR610300-51"/>
    </source>
</evidence>
<evidence type="ECO:0000256" key="5">
    <source>
        <dbReference type="ARBA" id="ARBA00023002"/>
    </source>
</evidence>
<evidence type="ECO:0000256" key="2">
    <source>
        <dbReference type="ARBA" id="ARBA00013133"/>
    </source>
</evidence>
<reference evidence="10" key="1">
    <citation type="submission" date="2013-12" db="EMBL/GenBank/DDBJ databases">
        <authorList>
            <person name="Genoscope - CEA"/>
        </authorList>
    </citation>
    <scope>NUCLEOTIDE SEQUENCE</scope>
    <source>
        <strain evidence="10">CBS 1993</strain>
    </source>
</reference>
<dbReference type="InterPro" id="IPR011051">
    <property type="entry name" value="RmlC_Cupin_sf"/>
</dbReference>
<keyword evidence="3 8" id="KW-0479">Metal-binding</keyword>
<sequence length="196" mass="22119">MKQQISFDSLLAEFESRLGVEDVLTPQTIDHTKMIALMESYTSEESDWEKYAYHDSSRSYTRNGVENFGHNANLLLLVWEPGKGSLVHDHAAAHCVMKVLKGHLQEYLFSSETLKLESKRDLGPDSVAYITDELGYHKMVNESSELAVSLHLYTPPYAKLNGCNIIDEVNGSKVKVNMSRLHSYKGVLMREGCDTC</sequence>
<reference evidence="10" key="2">
    <citation type="submission" date="2014-02" db="EMBL/GenBank/DDBJ databases">
        <title>Complete DNA sequence of /Kuraishia capsulata/ illustrates novel genomic features among budding yeasts (/Saccharomycotina/).</title>
        <authorList>
            <person name="Morales L."/>
            <person name="Noel B."/>
            <person name="Porcel B."/>
            <person name="Marcet-Houben M."/>
            <person name="Hullo M-F."/>
            <person name="Sacerdot C."/>
            <person name="Tekaia F."/>
            <person name="Leh-Louis V."/>
            <person name="Despons L."/>
            <person name="Khanna V."/>
            <person name="Aury J-M."/>
            <person name="Barbe V."/>
            <person name="Couloux A."/>
            <person name="Labadie K."/>
            <person name="Pelletier E."/>
            <person name="Souciet J-L."/>
            <person name="Boekhout T."/>
            <person name="Gabaldon T."/>
            <person name="Wincker P."/>
            <person name="Dujon B."/>
        </authorList>
    </citation>
    <scope>NUCLEOTIDE SEQUENCE</scope>
    <source>
        <strain evidence="10">CBS 1993</strain>
    </source>
</reference>
<keyword evidence="7" id="KW-0883">Thioether bond</keyword>
<comment type="catalytic activity">
    <reaction evidence="9">
        <text>L-cysteine + O2 = 3-sulfino-L-alanine + H(+)</text>
        <dbReference type="Rhea" id="RHEA:20441"/>
        <dbReference type="ChEBI" id="CHEBI:15378"/>
        <dbReference type="ChEBI" id="CHEBI:15379"/>
        <dbReference type="ChEBI" id="CHEBI:35235"/>
        <dbReference type="ChEBI" id="CHEBI:61085"/>
        <dbReference type="EC" id="1.13.11.20"/>
    </reaction>
</comment>
<dbReference type="GO" id="GO:0019448">
    <property type="term" value="P:L-cysteine catabolic process"/>
    <property type="evidence" value="ECO:0007669"/>
    <property type="project" value="TreeGrafter"/>
</dbReference>
<keyword evidence="6 8" id="KW-0408">Iron</keyword>
<dbReference type="InterPro" id="IPR014710">
    <property type="entry name" value="RmlC-like_jellyroll"/>
</dbReference>
<keyword evidence="5 9" id="KW-0560">Oxidoreductase</keyword>
<evidence type="ECO:0000313" key="10">
    <source>
        <dbReference type="EMBL" id="CDK26987.1"/>
    </source>
</evidence>
<evidence type="ECO:0000256" key="7">
    <source>
        <dbReference type="PIRSR" id="PIRSR610300-50"/>
    </source>
</evidence>
<dbReference type="HOGENOM" id="CLU_079443_4_1_1"/>
<dbReference type="GeneID" id="34520371"/>
<proteinExistence type="inferred from homology"/>
<dbReference type="GO" id="GO:0017172">
    <property type="term" value="F:cysteine dioxygenase activity"/>
    <property type="evidence" value="ECO:0007669"/>
    <property type="project" value="UniProtKB-UniRule"/>
</dbReference>
<dbReference type="SUPFAM" id="SSF51182">
    <property type="entry name" value="RmlC-like cupins"/>
    <property type="match status" value="1"/>
</dbReference>
<comment type="cofactor">
    <cofactor evidence="9">
        <name>Fe cation</name>
        <dbReference type="ChEBI" id="CHEBI:24875"/>
    </cofactor>
    <text evidence="9">Binds 1 Fe cation per subunit.</text>
</comment>
<dbReference type="EC" id="1.13.11.20" evidence="2 9"/>
<feature type="cross-link" description="3'-(S-cysteinyl)-tyrosine (Cys-Tyr)" evidence="7">
    <location>
        <begin position="95"/>
        <end position="153"/>
    </location>
</feature>
<dbReference type="PANTHER" id="PTHR12918">
    <property type="entry name" value="CYSTEINE DIOXYGENASE"/>
    <property type="match status" value="1"/>
</dbReference>